<evidence type="ECO:0000313" key="3">
    <source>
        <dbReference type="Proteomes" id="UP000054284"/>
    </source>
</evidence>
<sequence>MAEDIVKALASNDEFARKVANMLYEKIRNDIILNKFDDIYKILSELTNAVQRNTDHIVLLWEKMDQNDRTISSILQILKDNTESIREMQNEIKNLNVITQKHTEIIENLQKNIEAHTKAIEAMQRTIEKQGEVIEAHTKAMDTHSKAIEGLQNAVLKLSTEIGAFTNRAGKGLERSIMNVYKEALKLHGVDPSNVKHGKIKDTMGVVDKDKEFEVDFYETDDYVYVFEVKNYADEGVLEQMRNRVKLFSAIYKKPVKFFIVSNYIEKDVKEEAEKEGAVVITSQVIEEEED</sequence>
<gene>
    <name evidence="2" type="ORF">ASUL_09079</name>
</gene>
<dbReference type="Proteomes" id="UP000054284">
    <property type="component" value="Unassembled WGS sequence"/>
</dbReference>
<dbReference type="AlphaFoldDB" id="W7KV64"/>
<name>W7KV64_9CREN</name>
<proteinExistence type="predicted"/>
<dbReference type="Gene3D" id="1.20.5.300">
    <property type="match status" value="1"/>
</dbReference>
<organism evidence="2 3">
    <name type="scientific">Candidatus Aramenus sulfurataquae</name>
    <dbReference type="NCBI Taxonomy" id="1326980"/>
    <lineage>
        <taxon>Archaea</taxon>
        <taxon>Thermoproteota</taxon>
        <taxon>Thermoprotei</taxon>
        <taxon>Sulfolobales</taxon>
        <taxon>Sulfolobaceae</taxon>
        <taxon>Candidatus Aramenus</taxon>
    </lineage>
</organism>
<keyword evidence="1" id="KW-0175">Coiled coil</keyword>
<protein>
    <submittedName>
        <fullName evidence="2">Uncharacterized protein</fullName>
    </submittedName>
</protein>
<reference evidence="2 3" key="1">
    <citation type="journal article" date="2014" name="Genome Announc.">
        <title>Draft Genome Sequence of the Sulfolobales Archaeon AZ1, Obtained through Metagenomic Analysis of a Mexican Hot Spring.</title>
        <authorList>
            <person name="Servin-Garciduenas L.E."/>
            <person name="Martinez-Romero E."/>
        </authorList>
    </citation>
    <scope>NUCLEOTIDE SEQUENCE [LARGE SCALE GENOMIC DNA]</scope>
    <source>
        <strain evidence="2">AZ1-illumnia</strain>
    </source>
</reference>
<dbReference type="EMBL" id="ASRH01000017">
    <property type="protein sequence ID" value="EWG06517.1"/>
    <property type="molecule type" value="Genomic_DNA"/>
</dbReference>
<dbReference type="PATRIC" id="fig|1326980.6.peg.1809"/>
<dbReference type="PANTHER" id="PTHR38753">
    <property type="entry name" value="SLR1441 PROTEIN"/>
    <property type="match status" value="1"/>
</dbReference>
<keyword evidence="3" id="KW-1185">Reference proteome</keyword>
<evidence type="ECO:0000313" key="2">
    <source>
        <dbReference type="EMBL" id="EWG06517.1"/>
    </source>
</evidence>
<comment type="caution">
    <text evidence="2">The sequence shown here is derived from an EMBL/GenBank/DDBJ whole genome shotgun (WGS) entry which is preliminary data.</text>
</comment>
<dbReference type="PANTHER" id="PTHR38753:SF1">
    <property type="entry name" value="SLR1441 PROTEIN"/>
    <property type="match status" value="1"/>
</dbReference>
<accession>W7KV64</accession>
<feature type="coiled-coil region" evidence="1">
    <location>
        <begin position="78"/>
        <end position="126"/>
    </location>
</feature>
<evidence type="ECO:0000256" key="1">
    <source>
        <dbReference type="SAM" id="Coils"/>
    </source>
</evidence>